<evidence type="ECO:0000313" key="2">
    <source>
        <dbReference type="Proteomes" id="UP001155840"/>
    </source>
</evidence>
<accession>A0AA43ZJR3</accession>
<sequence>MLNTVEISWIEDGGEYTLVVGWHEDMQEFEREEVERILHVHGFVSQGNDRWTAPEDPTAPLEAWEEIGRYGYAVQMDLETLPPAIEAKVLADLERLPLI</sequence>
<keyword evidence="2" id="KW-1185">Reference proteome</keyword>
<gene>
    <name evidence="1" type="ORF">G8E10_24910</name>
</gene>
<evidence type="ECO:0000313" key="1">
    <source>
        <dbReference type="EMBL" id="NHT78944.1"/>
    </source>
</evidence>
<reference evidence="1" key="1">
    <citation type="submission" date="2020-03" db="EMBL/GenBank/DDBJ databases">
        <title>Ferranicluibacter endophyticum gen. nov., sp. nov., a new genus isolated from Rubus ulmifolius Schott. stem.</title>
        <authorList>
            <person name="Roca-Couso R."/>
            <person name="Flores-Felix J.D."/>
            <person name="Igual J.M."/>
            <person name="Rivas R."/>
        </authorList>
    </citation>
    <scope>NUCLEOTIDE SEQUENCE</scope>
    <source>
        <strain evidence="1">CRRU44</strain>
    </source>
</reference>
<dbReference type="Proteomes" id="UP001155840">
    <property type="component" value="Unassembled WGS sequence"/>
</dbReference>
<comment type="caution">
    <text evidence="1">The sequence shown here is derived from an EMBL/GenBank/DDBJ whole genome shotgun (WGS) entry which is preliminary data.</text>
</comment>
<name>A0AA43ZJR3_9HYPH</name>
<dbReference type="RefSeq" id="WP_167131097.1">
    <property type="nucleotide sequence ID" value="NZ_JAANCM010000023.1"/>
</dbReference>
<organism evidence="1 2">
    <name type="scientific">Ferranicluibacter rubi</name>
    <dbReference type="NCBI Taxonomy" id="2715133"/>
    <lineage>
        <taxon>Bacteria</taxon>
        <taxon>Pseudomonadati</taxon>
        <taxon>Pseudomonadota</taxon>
        <taxon>Alphaproteobacteria</taxon>
        <taxon>Hyphomicrobiales</taxon>
        <taxon>Rhizobiaceae</taxon>
        <taxon>Ferranicluibacter</taxon>
    </lineage>
</organism>
<dbReference type="AlphaFoldDB" id="A0AA43ZJR3"/>
<protein>
    <submittedName>
        <fullName evidence="1">Uncharacterized protein</fullName>
    </submittedName>
</protein>
<dbReference type="EMBL" id="JAANCM010000023">
    <property type="protein sequence ID" value="NHT78944.1"/>
    <property type="molecule type" value="Genomic_DNA"/>
</dbReference>
<proteinExistence type="predicted"/>